<dbReference type="OrthoDB" id="3053596at2759"/>
<keyword evidence="5" id="KW-1185">Reference proteome</keyword>
<reference evidence="4" key="1">
    <citation type="submission" date="2020-11" db="EMBL/GenBank/DDBJ databases">
        <authorList>
            <consortium name="DOE Joint Genome Institute"/>
            <person name="Ahrendt S."/>
            <person name="Riley R."/>
            <person name="Andreopoulos W."/>
            <person name="Labutti K."/>
            <person name="Pangilinan J."/>
            <person name="Ruiz-Duenas F.J."/>
            <person name="Barrasa J.M."/>
            <person name="Sanchez-Garcia M."/>
            <person name="Camarero S."/>
            <person name="Miyauchi S."/>
            <person name="Serrano A."/>
            <person name="Linde D."/>
            <person name="Babiker R."/>
            <person name="Drula E."/>
            <person name="Ayuso-Fernandez I."/>
            <person name="Pacheco R."/>
            <person name="Padilla G."/>
            <person name="Ferreira P."/>
            <person name="Barriuso J."/>
            <person name="Kellner H."/>
            <person name="Castanera R."/>
            <person name="Alfaro M."/>
            <person name="Ramirez L."/>
            <person name="Pisabarro A.G."/>
            <person name="Kuo A."/>
            <person name="Tritt A."/>
            <person name="Lipzen A."/>
            <person name="He G."/>
            <person name="Yan M."/>
            <person name="Ng V."/>
            <person name="Cullen D."/>
            <person name="Martin F."/>
            <person name="Rosso M.-N."/>
            <person name="Henrissat B."/>
            <person name="Hibbett D."/>
            <person name="Martinez A.T."/>
            <person name="Grigoriev I.V."/>
        </authorList>
    </citation>
    <scope>NUCLEOTIDE SEQUENCE</scope>
    <source>
        <strain evidence="4">AH 40177</strain>
    </source>
</reference>
<dbReference type="AlphaFoldDB" id="A0A9P5TZM2"/>
<comment type="caution">
    <text evidence="4">The sequence shown here is derived from an EMBL/GenBank/DDBJ whole genome shotgun (WGS) entry which is preliminary data.</text>
</comment>
<evidence type="ECO:0000256" key="2">
    <source>
        <dbReference type="SAM" id="MobiDB-lite"/>
    </source>
</evidence>
<evidence type="ECO:0000259" key="3">
    <source>
        <dbReference type="PROSITE" id="PS50103"/>
    </source>
</evidence>
<dbReference type="InterPro" id="IPR000571">
    <property type="entry name" value="Znf_CCCH"/>
</dbReference>
<name>A0A9P5TZM2_9AGAR</name>
<dbReference type="Proteomes" id="UP000772434">
    <property type="component" value="Unassembled WGS sequence"/>
</dbReference>
<protein>
    <recommendedName>
        <fullName evidence="3">C3H1-type domain-containing protein</fullName>
    </recommendedName>
</protein>
<dbReference type="PROSITE" id="PS50103">
    <property type="entry name" value="ZF_C3H1"/>
    <property type="match status" value="1"/>
</dbReference>
<keyword evidence="1" id="KW-0862">Zinc</keyword>
<accession>A0A9P5TZM2</accession>
<dbReference type="GO" id="GO:0008270">
    <property type="term" value="F:zinc ion binding"/>
    <property type="evidence" value="ECO:0007669"/>
    <property type="project" value="UniProtKB-KW"/>
</dbReference>
<evidence type="ECO:0000313" key="4">
    <source>
        <dbReference type="EMBL" id="KAF9060424.1"/>
    </source>
</evidence>
<evidence type="ECO:0000256" key="1">
    <source>
        <dbReference type="PROSITE-ProRule" id="PRU00723"/>
    </source>
</evidence>
<keyword evidence="1" id="KW-0863">Zinc-finger</keyword>
<feature type="domain" description="C3H1-type" evidence="3">
    <location>
        <begin position="221"/>
        <end position="249"/>
    </location>
</feature>
<keyword evidence="1" id="KW-0479">Metal-binding</keyword>
<evidence type="ECO:0000313" key="5">
    <source>
        <dbReference type="Proteomes" id="UP000772434"/>
    </source>
</evidence>
<feature type="region of interest" description="Disordered" evidence="2">
    <location>
        <begin position="86"/>
        <end position="123"/>
    </location>
</feature>
<sequence length="289" mass="31726">MEISWRRLLVTLEIGPEIDESTLPKRRKCISVPHTSTNADLREEVAKTFNVDRISVSLEVNGGFELREQDSIMTLREDEVITAKLVASDETGNGPSSSLKRKVPTPPKPTVVATRTPDKTMHKGNGRRILFVTPEMARRFANAHPNSVDEPSTEDFGIFAFRGTLVDDRVTLGALKREAAQLLGLAVDPESMDNDGCTECQPNADETCACTIANEIQAHGLLSSMHCRLSIDGSVCSNGIDCPYSHSRTLGPNKKESPRCTLCDEHLANTYTAQSSLTPDVNIYITRIV</sequence>
<feature type="zinc finger region" description="C3H1-type" evidence="1">
    <location>
        <begin position="221"/>
        <end position="249"/>
    </location>
</feature>
<gene>
    <name evidence="4" type="ORF">BDP27DRAFT_420864</name>
</gene>
<proteinExistence type="predicted"/>
<dbReference type="EMBL" id="JADNRY010000244">
    <property type="protein sequence ID" value="KAF9060424.1"/>
    <property type="molecule type" value="Genomic_DNA"/>
</dbReference>
<organism evidence="4 5">
    <name type="scientific">Rhodocollybia butyracea</name>
    <dbReference type="NCBI Taxonomy" id="206335"/>
    <lineage>
        <taxon>Eukaryota</taxon>
        <taxon>Fungi</taxon>
        <taxon>Dikarya</taxon>
        <taxon>Basidiomycota</taxon>
        <taxon>Agaricomycotina</taxon>
        <taxon>Agaricomycetes</taxon>
        <taxon>Agaricomycetidae</taxon>
        <taxon>Agaricales</taxon>
        <taxon>Marasmiineae</taxon>
        <taxon>Omphalotaceae</taxon>
        <taxon>Rhodocollybia</taxon>
    </lineage>
</organism>